<dbReference type="AlphaFoldDB" id="A0A7W8G0V1"/>
<keyword evidence="1 5" id="KW-0808">Transferase</keyword>
<dbReference type="SUPFAM" id="SSF53067">
    <property type="entry name" value="Actin-like ATPase domain"/>
    <property type="match status" value="1"/>
</dbReference>
<comment type="catalytic activity">
    <reaction evidence="5">
        <text>D-glucose + ATP = D-glucose 6-phosphate + ADP + H(+)</text>
        <dbReference type="Rhea" id="RHEA:17825"/>
        <dbReference type="ChEBI" id="CHEBI:4167"/>
        <dbReference type="ChEBI" id="CHEBI:15378"/>
        <dbReference type="ChEBI" id="CHEBI:30616"/>
        <dbReference type="ChEBI" id="CHEBI:61548"/>
        <dbReference type="ChEBI" id="CHEBI:456216"/>
        <dbReference type="EC" id="2.7.1.2"/>
    </reaction>
</comment>
<dbReference type="EC" id="2.7.1.2" evidence="5"/>
<dbReference type="Pfam" id="PF02685">
    <property type="entry name" value="Glucokinase"/>
    <property type="match status" value="1"/>
</dbReference>
<reference evidence="7 8" key="1">
    <citation type="submission" date="2020-08" db="EMBL/GenBank/DDBJ databases">
        <title>Genomic Encyclopedia of Type Strains, Phase IV (KMG-IV): sequencing the most valuable type-strain genomes for metagenomic binning, comparative biology and taxonomic classification.</title>
        <authorList>
            <person name="Goeker M."/>
        </authorList>
    </citation>
    <scope>NUCLEOTIDE SEQUENCE [LARGE SCALE GENOMIC DNA]</scope>
    <source>
        <strain evidence="7 8">DSM 24163</strain>
    </source>
</reference>
<dbReference type="NCBIfam" id="TIGR00749">
    <property type="entry name" value="glk"/>
    <property type="match status" value="1"/>
</dbReference>
<dbReference type="Gene3D" id="3.40.367.20">
    <property type="match status" value="1"/>
</dbReference>
<evidence type="ECO:0000313" key="8">
    <source>
        <dbReference type="Proteomes" id="UP000521199"/>
    </source>
</evidence>
<sequence length="346" mass="36211">MRIVSQRDVDSLPQHFIAADVGGTHARLGLVRTGGDAGTRGGTLQVAHYRKYACAAYASLADILNDYMGTLDVGPVTQIVIGLPGYALDGVVINTNLPWPVSIAQMRAALGLDAIALVNDFEAVAHAVPRIDPSETVIVAPGTGDVLRKPVIVVGPGTGLGAALRIPNGARDLVLATEAGQAAFAPTTDLEIEILRVLRRKNSHVSVEHLLSGPGLMNLYAALCALRGELPTLHAPVEISDAALRAGDSAAAQALHAFCGLMGSIVGDLVLTTGAQGGVYLAGGILPQIRDFLLKSGFTARFLDKGAMRTVLERVPVRLIEHGQLGVIGAASWHLDHARTDHQRGQ</sequence>
<dbReference type="InterPro" id="IPR003836">
    <property type="entry name" value="Glucokinase"/>
</dbReference>
<protein>
    <recommendedName>
        <fullName evidence="5">Glucokinase</fullName>
        <ecNumber evidence="5">2.7.1.2</ecNumber>
    </recommendedName>
    <alternativeName>
        <fullName evidence="5">Glucose kinase</fullName>
    </alternativeName>
</protein>
<evidence type="ECO:0000313" key="7">
    <source>
        <dbReference type="EMBL" id="MBB5208734.1"/>
    </source>
</evidence>
<dbReference type="NCBIfam" id="NF009073">
    <property type="entry name" value="PRK12408.1"/>
    <property type="match status" value="1"/>
</dbReference>
<comment type="similarity">
    <text evidence="5 6">Belongs to the bacterial glucokinase family.</text>
</comment>
<keyword evidence="2 5" id="KW-0547">Nucleotide-binding</keyword>
<proteinExistence type="inferred from homology"/>
<dbReference type="GO" id="GO:0005536">
    <property type="term" value="F:D-glucose binding"/>
    <property type="evidence" value="ECO:0007669"/>
    <property type="project" value="InterPro"/>
</dbReference>
<dbReference type="GO" id="GO:0006096">
    <property type="term" value="P:glycolytic process"/>
    <property type="evidence" value="ECO:0007669"/>
    <property type="project" value="UniProtKB-UniRule"/>
</dbReference>
<comment type="subcellular location">
    <subcellularLocation>
        <location evidence="5">Cytoplasm</location>
    </subcellularLocation>
</comment>
<dbReference type="Proteomes" id="UP000521199">
    <property type="component" value="Unassembled WGS sequence"/>
</dbReference>
<dbReference type="CDD" id="cd24008">
    <property type="entry name" value="ASKHA_NBD_GLK"/>
    <property type="match status" value="1"/>
</dbReference>
<dbReference type="Gene3D" id="3.30.420.40">
    <property type="match status" value="1"/>
</dbReference>
<evidence type="ECO:0000256" key="1">
    <source>
        <dbReference type="ARBA" id="ARBA00022679"/>
    </source>
</evidence>
<organism evidence="7 8">
    <name type="scientific">Chiayiivirga flava</name>
    <dbReference type="NCBI Taxonomy" id="659595"/>
    <lineage>
        <taxon>Bacteria</taxon>
        <taxon>Pseudomonadati</taxon>
        <taxon>Pseudomonadota</taxon>
        <taxon>Gammaproteobacteria</taxon>
        <taxon>Lysobacterales</taxon>
        <taxon>Lysobacteraceae</taxon>
        <taxon>Chiayiivirga</taxon>
    </lineage>
</organism>
<dbReference type="GO" id="GO:0004340">
    <property type="term" value="F:glucokinase activity"/>
    <property type="evidence" value="ECO:0007669"/>
    <property type="project" value="UniProtKB-UniRule"/>
</dbReference>
<feature type="binding site" evidence="5">
    <location>
        <begin position="19"/>
        <end position="24"/>
    </location>
    <ligand>
        <name>ATP</name>
        <dbReference type="ChEBI" id="CHEBI:30616"/>
    </ligand>
</feature>
<evidence type="ECO:0000256" key="6">
    <source>
        <dbReference type="RuleBase" id="RU004046"/>
    </source>
</evidence>
<dbReference type="HAMAP" id="MF_00524">
    <property type="entry name" value="Glucokinase"/>
    <property type="match status" value="1"/>
</dbReference>
<accession>A0A7W8G0V1</accession>
<dbReference type="InterPro" id="IPR050201">
    <property type="entry name" value="Bacterial_glucokinase"/>
</dbReference>
<dbReference type="GO" id="GO:0005524">
    <property type="term" value="F:ATP binding"/>
    <property type="evidence" value="ECO:0007669"/>
    <property type="project" value="UniProtKB-UniRule"/>
</dbReference>
<keyword evidence="3 5" id="KW-0418">Kinase</keyword>
<dbReference type="GO" id="GO:0005829">
    <property type="term" value="C:cytosol"/>
    <property type="evidence" value="ECO:0007669"/>
    <property type="project" value="TreeGrafter"/>
</dbReference>
<evidence type="ECO:0000256" key="3">
    <source>
        <dbReference type="ARBA" id="ARBA00022777"/>
    </source>
</evidence>
<evidence type="ECO:0000256" key="4">
    <source>
        <dbReference type="ARBA" id="ARBA00022840"/>
    </source>
</evidence>
<dbReference type="RefSeq" id="WP_343059337.1">
    <property type="nucleotide sequence ID" value="NZ_JACHHP010000004.1"/>
</dbReference>
<comment type="caution">
    <text evidence="7">The sequence shown here is derived from an EMBL/GenBank/DDBJ whole genome shotgun (WGS) entry which is preliminary data.</text>
</comment>
<dbReference type="EMBL" id="JACHHP010000004">
    <property type="protein sequence ID" value="MBB5208734.1"/>
    <property type="molecule type" value="Genomic_DNA"/>
</dbReference>
<evidence type="ECO:0000256" key="5">
    <source>
        <dbReference type="HAMAP-Rule" id="MF_00524"/>
    </source>
</evidence>
<keyword evidence="5" id="KW-0324">Glycolysis</keyword>
<dbReference type="PANTHER" id="PTHR47690:SF1">
    <property type="entry name" value="GLUCOKINASE"/>
    <property type="match status" value="1"/>
</dbReference>
<gene>
    <name evidence="5" type="primary">glk</name>
    <name evidence="7" type="ORF">HNQ52_002284</name>
</gene>
<dbReference type="InterPro" id="IPR043129">
    <property type="entry name" value="ATPase_NBD"/>
</dbReference>
<keyword evidence="4 5" id="KW-0067">ATP-binding</keyword>
<name>A0A7W8G0V1_9GAMM</name>
<keyword evidence="5" id="KW-0963">Cytoplasm</keyword>
<dbReference type="PANTHER" id="PTHR47690">
    <property type="entry name" value="GLUCOKINASE"/>
    <property type="match status" value="1"/>
</dbReference>
<evidence type="ECO:0000256" key="2">
    <source>
        <dbReference type="ARBA" id="ARBA00022741"/>
    </source>
</evidence>
<keyword evidence="8" id="KW-1185">Reference proteome</keyword>